<dbReference type="OrthoDB" id="6693603at2"/>
<organism evidence="2 3">
    <name type="scientific">Solimonas fluminis</name>
    <dbReference type="NCBI Taxonomy" id="2086571"/>
    <lineage>
        <taxon>Bacteria</taxon>
        <taxon>Pseudomonadati</taxon>
        <taxon>Pseudomonadota</taxon>
        <taxon>Gammaproteobacteria</taxon>
        <taxon>Nevskiales</taxon>
        <taxon>Nevskiaceae</taxon>
        <taxon>Solimonas</taxon>
    </lineage>
</organism>
<feature type="region of interest" description="Disordered" evidence="1">
    <location>
        <begin position="70"/>
        <end position="100"/>
    </location>
</feature>
<keyword evidence="3" id="KW-1185">Reference proteome</keyword>
<evidence type="ECO:0000313" key="2">
    <source>
        <dbReference type="EMBL" id="PPE75838.1"/>
    </source>
</evidence>
<dbReference type="RefSeq" id="WP_104228804.1">
    <property type="nucleotide sequence ID" value="NZ_PSNW01000001.1"/>
</dbReference>
<comment type="caution">
    <text evidence="2">The sequence shown here is derived from an EMBL/GenBank/DDBJ whole genome shotgun (WGS) entry which is preliminary data.</text>
</comment>
<dbReference type="Proteomes" id="UP000238220">
    <property type="component" value="Unassembled WGS sequence"/>
</dbReference>
<dbReference type="EMBL" id="PSNW01000001">
    <property type="protein sequence ID" value="PPE75838.1"/>
    <property type="molecule type" value="Genomic_DNA"/>
</dbReference>
<name>A0A2S5TM47_9GAMM</name>
<evidence type="ECO:0000256" key="1">
    <source>
        <dbReference type="SAM" id="MobiDB-lite"/>
    </source>
</evidence>
<dbReference type="AlphaFoldDB" id="A0A2S5TM47"/>
<sequence>MTDGDKLALATRLYVRLRHCTGRITDAMWMTQNMEYAREIVRMARMGGDDELMRLADRFEEVIMGRPRAMVAASATPPKTEGGEAPANPPAFGKYTGSLR</sequence>
<proteinExistence type="predicted"/>
<gene>
    <name evidence="2" type="ORF">C3942_02835</name>
</gene>
<evidence type="ECO:0000313" key="3">
    <source>
        <dbReference type="Proteomes" id="UP000238220"/>
    </source>
</evidence>
<accession>A0A2S5TM47</accession>
<protein>
    <submittedName>
        <fullName evidence="2">Uncharacterized protein</fullName>
    </submittedName>
</protein>
<reference evidence="2 3" key="1">
    <citation type="submission" date="2018-02" db="EMBL/GenBank/DDBJ databases">
        <title>Genome sequencing of Solimonas sp. HR-BB.</title>
        <authorList>
            <person name="Lee Y."/>
            <person name="Jeon C.O."/>
        </authorList>
    </citation>
    <scope>NUCLEOTIDE SEQUENCE [LARGE SCALE GENOMIC DNA]</scope>
    <source>
        <strain evidence="2 3">HR-BB</strain>
    </source>
</reference>